<feature type="domain" description="GH18" evidence="9">
    <location>
        <begin position="85"/>
        <end position="360"/>
    </location>
</feature>
<sequence length="360" mass="41535">MIVKFVYLLISCIILNLCNEVDATLSPKSPKGNKENKNKVEKVRLGPQNYTVVDKNFVSETSTAKDILTNYQAFFRETDEYTFEGIVLGYVTPWNNHGYDVAKIFGNKFTHISPVWLQIVRKGTKNYEFKGTHDVDKEWMVTVRNAGRERKLKIVPRVLFDGWTGNDYSKLLASEEEMTALTNTFIQAAKKYNFETILVIPPKRGKEELFTNLHFDALSDYVTAFSLMTYDFSNPQMPGPNAPIPWVEDCIKSLTADENKRKKILTGLNFYGNDYFMNGGGPIVAHEYINRLKLFNGKLQYDPQIAEHFFEYKDTVGKRHIVFYPTLYSIHKRLQLAKDLNTGISIWELGQGLDYFYDLL</sequence>
<dbReference type="FunFam" id="3.10.50.10:FF:000002">
    <property type="entry name" value="Chitinase domain-containing protein 1"/>
    <property type="match status" value="1"/>
</dbReference>
<dbReference type="AlphaFoldDB" id="A0AAV8WUS1"/>
<gene>
    <name evidence="10" type="ORF">NQ314_017423</name>
</gene>
<dbReference type="InterPro" id="IPR001223">
    <property type="entry name" value="Glyco_hydro18_cat"/>
</dbReference>
<keyword evidence="6" id="KW-0458">Lysosome</keyword>
<dbReference type="Gene3D" id="3.20.20.80">
    <property type="entry name" value="Glycosidases"/>
    <property type="match status" value="2"/>
</dbReference>
<name>A0AAV8WUS1_9CUCU</name>
<dbReference type="SUPFAM" id="SSF51445">
    <property type="entry name" value="(Trans)glycosidases"/>
    <property type="match status" value="1"/>
</dbReference>
<keyword evidence="4" id="KW-0964">Secreted</keyword>
<evidence type="ECO:0000256" key="2">
    <source>
        <dbReference type="ARBA" id="ARBA00004613"/>
    </source>
</evidence>
<dbReference type="Gene3D" id="3.10.50.10">
    <property type="match status" value="1"/>
</dbReference>
<evidence type="ECO:0000259" key="9">
    <source>
        <dbReference type="PROSITE" id="PS51910"/>
    </source>
</evidence>
<dbReference type="GO" id="GO:0008061">
    <property type="term" value="F:chitin binding"/>
    <property type="evidence" value="ECO:0007669"/>
    <property type="project" value="InterPro"/>
</dbReference>
<organism evidence="10 11">
    <name type="scientific">Rhamnusium bicolor</name>
    <dbReference type="NCBI Taxonomy" id="1586634"/>
    <lineage>
        <taxon>Eukaryota</taxon>
        <taxon>Metazoa</taxon>
        <taxon>Ecdysozoa</taxon>
        <taxon>Arthropoda</taxon>
        <taxon>Hexapoda</taxon>
        <taxon>Insecta</taxon>
        <taxon>Pterygota</taxon>
        <taxon>Neoptera</taxon>
        <taxon>Endopterygota</taxon>
        <taxon>Coleoptera</taxon>
        <taxon>Polyphaga</taxon>
        <taxon>Cucujiformia</taxon>
        <taxon>Chrysomeloidea</taxon>
        <taxon>Cerambycidae</taxon>
        <taxon>Lepturinae</taxon>
        <taxon>Rhagiini</taxon>
        <taxon>Rhamnusium</taxon>
    </lineage>
</organism>
<evidence type="ECO:0000256" key="3">
    <source>
        <dbReference type="ARBA" id="ARBA00009336"/>
    </source>
</evidence>
<dbReference type="GO" id="GO:0070492">
    <property type="term" value="F:oligosaccharide binding"/>
    <property type="evidence" value="ECO:0007669"/>
    <property type="project" value="TreeGrafter"/>
</dbReference>
<feature type="signal peptide" evidence="8">
    <location>
        <begin position="1"/>
        <end position="23"/>
    </location>
</feature>
<accession>A0AAV8WUS1</accession>
<dbReference type="Pfam" id="PF00704">
    <property type="entry name" value="Glyco_hydro_18"/>
    <property type="match status" value="1"/>
</dbReference>
<dbReference type="PANTHER" id="PTHR46066">
    <property type="entry name" value="CHITINASE DOMAIN-CONTAINING PROTEIN 1 FAMILY MEMBER"/>
    <property type="match status" value="1"/>
</dbReference>
<keyword evidence="5 8" id="KW-0732">Signal</keyword>
<evidence type="ECO:0000256" key="5">
    <source>
        <dbReference type="ARBA" id="ARBA00022729"/>
    </source>
</evidence>
<dbReference type="GO" id="GO:0005975">
    <property type="term" value="P:carbohydrate metabolic process"/>
    <property type="evidence" value="ECO:0007669"/>
    <property type="project" value="InterPro"/>
</dbReference>
<dbReference type="PROSITE" id="PS51910">
    <property type="entry name" value="GH18_2"/>
    <property type="match status" value="1"/>
</dbReference>
<evidence type="ECO:0000256" key="7">
    <source>
        <dbReference type="ARBA" id="ARBA00040976"/>
    </source>
</evidence>
<protein>
    <recommendedName>
        <fullName evidence="7">Chitinase domain-containing protein 1</fullName>
    </recommendedName>
</protein>
<evidence type="ECO:0000256" key="6">
    <source>
        <dbReference type="ARBA" id="ARBA00023228"/>
    </source>
</evidence>
<evidence type="ECO:0000313" key="10">
    <source>
        <dbReference type="EMBL" id="KAJ8929825.1"/>
    </source>
</evidence>
<dbReference type="CDD" id="cd02876">
    <property type="entry name" value="GH18_SI-CLP"/>
    <property type="match status" value="1"/>
</dbReference>
<comment type="similarity">
    <text evidence="3">Belongs to the glycosyl hydrolase 18 family.</text>
</comment>
<reference evidence="10" key="1">
    <citation type="journal article" date="2023" name="Insect Mol. Biol.">
        <title>Genome sequencing provides insights into the evolution of gene families encoding plant cell wall-degrading enzymes in longhorned beetles.</title>
        <authorList>
            <person name="Shin N.R."/>
            <person name="Okamura Y."/>
            <person name="Kirsch R."/>
            <person name="Pauchet Y."/>
        </authorList>
    </citation>
    <scope>NUCLEOTIDE SEQUENCE</scope>
    <source>
        <strain evidence="10">RBIC_L_NR</strain>
    </source>
</reference>
<evidence type="ECO:0000256" key="8">
    <source>
        <dbReference type="SAM" id="SignalP"/>
    </source>
</evidence>
<dbReference type="Proteomes" id="UP001162156">
    <property type="component" value="Unassembled WGS sequence"/>
</dbReference>
<proteinExistence type="inferred from homology"/>
<keyword evidence="11" id="KW-1185">Reference proteome</keyword>
<dbReference type="GO" id="GO:0005576">
    <property type="term" value="C:extracellular region"/>
    <property type="evidence" value="ECO:0007669"/>
    <property type="project" value="UniProtKB-SubCell"/>
</dbReference>
<evidence type="ECO:0000256" key="4">
    <source>
        <dbReference type="ARBA" id="ARBA00022525"/>
    </source>
</evidence>
<feature type="chain" id="PRO_5043854985" description="Chitinase domain-containing protein 1" evidence="8">
    <location>
        <begin position="24"/>
        <end position="360"/>
    </location>
</feature>
<dbReference type="InterPro" id="IPR029070">
    <property type="entry name" value="Chitinase_insertion_sf"/>
</dbReference>
<dbReference type="EMBL" id="JANEYF010004857">
    <property type="protein sequence ID" value="KAJ8929825.1"/>
    <property type="molecule type" value="Genomic_DNA"/>
</dbReference>
<dbReference type="PANTHER" id="PTHR46066:SF2">
    <property type="entry name" value="CHITINASE DOMAIN-CONTAINING PROTEIN 1"/>
    <property type="match status" value="1"/>
</dbReference>
<dbReference type="SMART" id="SM00636">
    <property type="entry name" value="Glyco_18"/>
    <property type="match status" value="1"/>
</dbReference>
<comment type="caution">
    <text evidence="10">The sequence shown here is derived from an EMBL/GenBank/DDBJ whole genome shotgun (WGS) entry which is preliminary data.</text>
</comment>
<evidence type="ECO:0000256" key="1">
    <source>
        <dbReference type="ARBA" id="ARBA00004371"/>
    </source>
</evidence>
<dbReference type="GO" id="GO:0012505">
    <property type="term" value="C:endomembrane system"/>
    <property type="evidence" value="ECO:0007669"/>
    <property type="project" value="TreeGrafter"/>
</dbReference>
<dbReference type="InterPro" id="IPR017853">
    <property type="entry name" value="GH"/>
</dbReference>
<comment type="subcellular location">
    <subcellularLocation>
        <location evidence="1">Lysosome</location>
    </subcellularLocation>
    <subcellularLocation>
        <location evidence="2">Secreted</location>
    </subcellularLocation>
</comment>
<evidence type="ECO:0000313" key="11">
    <source>
        <dbReference type="Proteomes" id="UP001162156"/>
    </source>
</evidence>
<dbReference type="InterPro" id="IPR011583">
    <property type="entry name" value="Chitinase_II/V-like_cat"/>
</dbReference>
<dbReference type="GO" id="GO:0005764">
    <property type="term" value="C:lysosome"/>
    <property type="evidence" value="ECO:0007669"/>
    <property type="project" value="UniProtKB-SubCell"/>
</dbReference>